<dbReference type="InterPro" id="IPR009057">
    <property type="entry name" value="Homeodomain-like_sf"/>
</dbReference>
<dbReference type="SMART" id="SM00342">
    <property type="entry name" value="HTH_ARAC"/>
    <property type="match status" value="1"/>
</dbReference>
<evidence type="ECO:0000256" key="2">
    <source>
        <dbReference type="ARBA" id="ARBA00023125"/>
    </source>
</evidence>
<dbReference type="EMBL" id="JAJNBZ010000002">
    <property type="protein sequence ID" value="MCE5168284.1"/>
    <property type="molecule type" value="Genomic_DNA"/>
</dbReference>
<feature type="domain" description="HTH araC/xylS-type" evidence="5">
    <location>
        <begin position="649"/>
        <end position="748"/>
    </location>
</feature>
<keyword evidence="3" id="KW-0804">Transcription</keyword>
<dbReference type="PROSITE" id="PS01124">
    <property type="entry name" value="HTH_ARAC_FAMILY_2"/>
    <property type="match status" value="1"/>
</dbReference>
<evidence type="ECO:0000313" key="7">
    <source>
        <dbReference type="Proteomes" id="UP001199916"/>
    </source>
</evidence>
<dbReference type="PANTHER" id="PTHR43280">
    <property type="entry name" value="ARAC-FAMILY TRANSCRIPTIONAL REGULATOR"/>
    <property type="match status" value="1"/>
</dbReference>
<evidence type="ECO:0000313" key="6">
    <source>
        <dbReference type="EMBL" id="MCE5168284.1"/>
    </source>
</evidence>
<dbReference type="PANTHER" id="PTHR43280:SF2">
    <property type="entry name" value="HTH-TYPE TRANSCRIPTIONAL REGULATOR EXSA"/>
    <property type="match status" value="1"/>
</dbReference>
<organism evidence="6 7">
    <name type="scientific">Paenibacillus profundus</name>
    <dbReference type="NCBI Taxonomy" id="1173085"/>
    <lineage>
        <taxon>Bacteria</taxon>
        <taxon>Bacillati</taxon>
        <taxon>Bacillota</taxon>
        <taxon>Bacilli</taxon>
        <taxon>Bacillales</taxon>
        <taxon>Paenibacillaceae</taxon>
        <taxon>Paenibacillus</taxon>
    </lineage>
</organism>
<dbReference type="SUPFAM" id="SSF46689">
    <property type="entry name" value="Homeodomain-like"/>
    <property type="match status" value="1"/>
</dbReference>
<evidence type="ECO:0000256" key="3">
    <source>
        <dbReference type="ARBA" id="ARBA00023163"/>
    </source>
</evidence>
<comment type="caution">
    <text evidence="6">The sequence shown here is derived from an EMBL/GenBank/DDBJ whole genome shotgun (WGS) entry which is preliminary data.</text>
</comment>
<keyword evidence="4" id="KW-0812">Transmembrane</keyword>
<evidence type="ECO:0000259" key="5">
    <source>
        <dbReference type="PROSITE" id="PS01124"/>
    </source>
</evidence>
<protein>
    <submittedName>
        <fullName evidence="6">Helix-turn-helix domain-containing protein</fullName>
    </submittedName>
</protein>
<evidence type="ECO:0000256" key="4">
    <source>
        <dbReference type="SAM" id="Phobius"/>
    </source>
</evidence>
<reference evidence="6 7" key="1">
    <citation type="submission" date="2021-11" db="EMBL/GenBank/DDBJ databases">
        <title>Draft genome sequence of Paenibacillus profundus YoMME, a new Gram-positive bacteria with exoelectrogenic properties.</title>
        <authorList>
            <person name="Hubenova Y."/>
            <person name="Hubenova E."/>
            <person name="Manasiev Y."/>
            <person name="Peykov S."/>
            <person name="Mitov M."/>
        </authorList>
    </citation>
    <scope>NUCLEOTIDE SEQUENCE [LARGE SCALE GENOMIC DNA]</scope>
    <source>
        <strain evidence="6 7">YoMME</strain>
    </source>
</reference>
<dbReference type="Gene3D" id="1.10.10.60">
    <property type="entry name" value="Homeodomain-like"/>
    <property type="match status" value="1"/>
</dbReference>
<dbReference type="Proteomes" id="UP001199916">
    <property type="component" value="Unassembled WGS sequence"/>
</dbReference>
<dbReference type="RefSeq" id="WP_233695588.1">
    <property type="nucleotide sequence ID" value="NZ_JAJNBZ010000002.1"/>
</dbReference>
<dbReference type="PROSITE" id="PS00041">
    <property type="entry name" value="HTH_ARAC_FAMILY_1"/>
    <property type="match status" value="1"/>
</dbReference>
<dbReference type="InterPro" id="IPR041522">
    <property type="entry name" value="CdaR_GGDEF"/>
</dbReference>
<accession>A0ABS8YAR7</accession>
<keyword evidence="4" id="KW-1133">Transmembrane helix</keyword>
<keyword evidence="7" id="KW-1185">Reference proteome</keyword>
<dbReference type="Pfam" id="PF17853">
    <property type="entry name" value="GGDEF_2"/>
    <property type="match status" value="1"/>
</dbReference>
<proteinExistence type="predicted"/>
<dbReference type="InterPro" id="IPR018062">
    <property type="entry name" value="HTH_AraC-typ_CS"/>
</dbReference>
<keyword evidence="4" id="KW-0472">Membrane</keyword>
<keyword evidence="1" id="KW-0805">Transcription regulation</keyword>
<sequence length="763" mass="86010">MRWNHFKSKLLIKYILSYLSIFLVPIIIMTVIIYENAVNNLRSEIEQSGISHLEQAKMNIDGRMTELSEIAARISFDSKLTPYMVQHFYYSGEAIEALDKYKANSSIINELFLYFRGDDIIYSSRGLMSIDTLIDHSYSFMNWDKKTFVKDLNAVNLPTLRPSDSVTVNRNAKNRMLAYLVPIPPNQTYSHGTVMYLIEESMLTGIMDSVLGNFEGNAYIFGVDGQVLAATSRGDAMVEADMAKLASIPSGIHSANFGNVDHSVVAVKSEANGWTYVTAMPSEQFFGRVVHIQTFIFMIFGVVLIFGSILAVQLARRQYHPIRDLMEFANLKKNSEHVLPKGKTELEWIRETLLSYQNQVDLQEPYARNQCLLTLMKRGAPSRQEAEDMLHMIGASTPGNRLFVIIMAWDYSEELPFSVDNREALLQKLAELQLSHAQATVFGVELSQPAQLALMVSMTADEADNEQICMESIIEEMQSMVLEHTQVVPTMGIGGCYAGPEQLNQSYIEAASALEYRIVNGKGSVTFFSNLSHEQDHDFWIAKDSLIKLAQSLKQGNANVAVATIGALFSKLHSQDMSIALLRCMCFDLLNTVLKTASELGLAEMAQRVPDLTSFETLEQLEAKLCELAIYICGQVEQLQETEQRSLTDEVIAYIEQHYSDYELSLERLAGIYRVSVSYLSRSIKEKIGQTFSQYVWQLRMDEVVRQLKSGDEPLKDIILRVGYLDVPNFIRKFKKETGYTPGQYRKLYGAGEVSAGLDEDGI</sequence>
<evidence type="ECO:0000256" key="1">
    <source>
        <dbReference type="ARBA" id="ARBA00023015"/>
    </source>
</evidence>
<feature type="transmembrane region" description="Helical" evidence="4">
    <location>
        <begin position="295"/>
        <end position="315"/>
    </location>
</feature>
<feature type="transmembrane region" description="Helical" evidence="4">
    <location>
        <begin position="12"/>
        <end position="34"/>
    </location>
</feature>
<dbReference type="Pfam" id="PF12833">
    <property type="entry name" value="HTH_18"/>
    <property type="match status" value="1"/>
</dbReference>
<dbReference type="InterPro" id="IPR018060">
    <property type="entry name" value="HTH_AraC"/>
</dbReference>
<gene>
    <name evidence="6" type="ORF">LQV63_03000</name>
</gene>
<name>A0ABS8YAR7_9BACL</name>
<keyword evidence="2" id="KW-0238">DNA-binding</keyword>